<evidence type="ECO:0000313" key="1">
    <source>
        <dbReference type="EMBL" id="PKQ27981.1"/>
    </source>
</evidence>
<dbReference type="EMBL" id="PHEX01000039">
    <property type="protein sequence ID" value="PKQ27981.1"/>
    <property type="molecule type" value="Genomic_DNA"/>
</dbReference>
<proteinExistence type="predicted"/>
<sequence length="283" mass="31708">MLDDTLYKKDAERLAAQIVDENPMVDILDIRMDSILGGYVIIAYDYGADEEFTVDRIETWNAKRSNLLEHHLSRAIGGKVHTKKGRKVGSVFGHWIQVSEENWSEEICDAVESRRTPGEALLDLEPSLGEAEIIYPGEGRPGDYGFDGNCLVMINPDGAKVFKQIVKLANFTLTDQSNKVIEWRTLGFDISPRPEAPMIELGTKEWGEDDIVDEIKDRLLDLSNKSYGAILVDGQANATAYAWVLAGIIGLKVIMAWNQKSKSTLSRIGYTELLHYKEVEESL</sequence>
<accession>A0A2N3G5J3</accession>
<protein>
    <submittedName>
        <fullName evidence="1">Uncharacterized protein</fullName>
    </submittedName>
</protein>
<name>A0A2N3G5J3_9ACTN</name>
<evidence type="ECO:0000313" key="2">
    <source>
        <dbReference type="Proteomes" id="UP000233654"/>
    </source>
</evidence>
<dbReference type="AlphaFoldDB" id="A0A2N3G5J3"/>
<dbReference type="Proteomes" id="UP000233654">
    <property type="component" value="Unassembled WGS sequence"/>
</dbReference>
<comment type="caution">
    <text evidence="1">The sequence shown here is derived from an EMBL/GenBank/DDBJ whole genome shotgun (WGS) entry which is preliminary data.</text>
</comment>
<reference evidence="1 2" key="1">
    <citation type="journal article" date="2017" name="ISME J.">
        <title>Potential for microbial H2 and metal transformations associated with novel bacteria and archaea in deep terrestrial subsurface sediments.</title>
        <authorList>
            <person name="Hernsdorf A.W."/>
            <person name="Amano Y."/>
            <person name="Miyakawa K."/>
            <person name="Ise K."/>
            <person name="Suzuki Y."/>
            <person name="Anantharaman K."/>
            <person name="Probst A."/>
            <person name="Burstein D."/>
            <person name="Thomas B.C."/>
            <person name="Banfield J.F."/>
        </authorList>
    </citation>
    <scope>NUCLEOTIDE SEQUENCE [LARGE SCALE GENOMIC DNA]</scope>
    <source>
        <strain evidence="1">HGW-Actinobacteria-3</strain>
    </source>
</reference>
<gene>
    <name evidence="1" type="ORF">CVT63_05140</name>
</gene>
<organism evidence="1 2">
    <name type="scientific">Candidatus Anoxymicrobium japonicum</name>
    <dbReference type="NCBI Taxonomy" id="2013648"/>
    <lineage>
        <taxon>Bacteria</taxon>
        <taxon>Bacillati</taxon>
        <taxon>Actinomycetota</taxon>
        <taxon>Candidatus Geothermincolia</taxon>
        <taxon>Candidatus Geothermincolales</taxon>
        <taxon>Candidatus Anoxymicrobiaceae</taxon>
        <taxon>Candidatus Anoxymicrobium</taxon>
    </lineage>
</organism>